<reference evidence="1" key="1">
    <citation type="submission" date="2014-11" db="EMBL/GenBank/DDBJ databases">
        <authorList>
            <person name="Amaro Gonzalez C."/>
        </authorList>
    </citation>
    <scope>NUCLEOTIDE SEQUENCE</scope>
</reference>
<name>A0A0E9X5J3_ANGAN</name>
<sequence length="95" mass="10816">MAAILRQKAHHTLAMWRGREHFFSQLNQGMILVASLREPDLGFSQDTREPPTLCDNCHGICNDHSESGPRFNVSSERRHFLQQCPRHCTGALGFI</sequence>
<protein>
    <submittedName>
        <fullName evidence="1">Uncharacterized protein</fullName>
    </submittedName>
</protein>
<proteinExistence type="predicted"/>
<evidence type="ECO:0000313" key="1">
    <source>
        <dbReference type="EMBL" id="JAH97854.1"/>
    </source>
</evidence>
<accession>A0A0E9X5J3</accession>
<dbReference type="AlphaFoldDB" id="A0A0E9X5J3"/>
<reference evidence="1" key="2">
    <citation type="journal article" date="2015" name="Fish Shellfish Immunol.">
        <title>Early steps in the European eel (Anguilla anguilla)-Vibrio vulnificus interaction in the gills: Role of the RtxA13 toxin.</title>
        <authorList>
            <person name="Callol A."/>
            <person name="Pajuelo D."/>
            <person name="Ebbesson L."/>
            <person name="Teles M."/>
            <person name="MacKenzie S."/>
            <person name="Amaro C."/>
        </authorList>
    </citation>
    <scope>NUCLEOTIDE SEQUENCE</scope>
</reference>
<dbReference type="EMBL" id="GBXM01010723">
    <property type="protein sequence ID" value="JAH97854.1"/>
    <property type="molecule type" value="Transcribed_RNA"/>
</dbReference>
<organism evidence="1">
    <name type="scientific">Anguilla anguilla</name>
    <name type="common">European freshwater eel</name>
    <name type="synonym">Muraena anguilla</name>
    <dbReference type="NCBI Taxonomy" id="7936"/>
    <lineage>
        <taxon>Eukaryota</taxon>
        <taxon>Metazoa</taxon>
        <taxon>Chordata</taxon>
        <taxon>Craniata</taxon>
        <taxon>Vertebrata</taxon>
        <taxon>Euteleostomi</taxon>
        <taxon>Actinopterygii</taxon>
        <taxon>Neopterygii</taxon>
        <taxon>Teleostei</taxon>
        <taxon>Anguilliformes</taxon>
        <taxon>Anguillidae</taxon>
        <taxon>Anguilla</taxon>
    </lineage>
</organism>